<proteinExistence type="predicted"/>
<reference evidence="1 2" key="1">
    <citation type="submission" date="2019-11" db="EMBL/GenBank/DDBJ databases">
        <title>Whole genome sequence of Oryza granulata.</title>
        <authorList>
            <person name="Li W."/>
        </authorList>
    </citation>
    <scope>NUCLEOTIDE SEQUENCE [LARGE SCALE GENOMIC DNA]</scope>
    <source>
        <strain evidence="2">cv. Menghai</strain>
        <tissue evidence="1">Leaf</tissue>
    </source>
</reference>
<dbReference type="EMBL" id="SPHZ02000005">
    <property type="protein sequence ID" value="KAF0920275.1"/>
    <property type="molecule type" value="Genomic_DNA"/>
</dbReference>
<protein>
    <submittedName>
        <fullName evidence="1">Uncharacterized protein</fullName>
    </submittedName>
</protein>
<keyword evidence="2" id="KW-1185">Reference proteome</keyword>
<evidence type="ECO:0000313" key="1">
    <source>
        <dbReference type="EMBL" id="KAF0920275.1"/>
    </source>
</evidence>
<name>A0A6G1E595_9ORYZ</name>
<accession>A0A6G1E595</accession>
<dbReference type="Proteomes" id="UP000479710">
    <property type="component" value="Unassembled WGS sequence"/>
</dbReference>
<gene>
    <name evidence="1" type="ORF">E2562_034124</name>
</gene>
<dbReference type="AlphaFoldDB" id="A0A6G1E595"/>
<evidence type="ECO:0000313" key="2">
    <source>
        <dbReference type="Proteomes" id="UP000479710"/>
    </source>
</evidence>
<comment type="caution">
    <text evidence="1">The sequence shown here is derived from an EMBL/GenBank/DDBJ whole genome shotgun (WGS) entry which is preliminary data.</text>
</comment>
<organism evidence="1 2">
    <name type="scientific">Oryza meyeriana var. granulata</name>
    <dbReference type="NCBI Taxonomy" id="110450"/>
    <lineage>
        <taxon>Eukaryota</taxon>
        <taxon>Viridiplantae</taxon>
        <taxon>Streptophyta</taxon>
        <taxon>Embryophyta</taxon>
        <taxon>Tracheophyta</taxon>
        <taxon>Spermatophyta</taxon>
        <taxon>Magnoliopsida</taxon>
        <taxon>Liliopsida</taxon>
        <taxon>Poales</taxon>
        <taxon>Poaceae</taxon>
        <taxon>BOP clade</taxon>
        <taxon>Oryzoideae</taxon>
        <taxon>Oryzeae</taxon>
        <taxon>Oryzinae</taxon>
        <taxon>Oryza</taxon>
        <taxon>Oryza meyeriana</taxon>
    </lineage>
</organism>
<sequence length="89" mass="9506">MKICSIRKPHTYVMIIRRGTNRLDQTQTHGLILISHFSPNPNPSHRKEAVAAVGLAGDGAVATFNTPGPQLVLSWSAVSSVCARGIGTK</sequence>